<protein>
    <recommendedName>
        <fullName evidence="2">DUF6545 domain-containing protein</fullName>
    </recommendedName>
</protein>
<keyword evidence="1" id="KW-0472">Membrane</keyword>
<evidence type="ECO:0000313" key="3">
    <source>
        <dbReference type="EMBL" id="GEL24129.1"/>
    </source>
</evidence>
<dbReference type="Proteomes" id="UP000321685">
    <property type="component" value="Unassembled WGS sequence"/>
</dbReference>
<dbReference type="EMBL" id="BJVJ01000029">
    <property type="protein sequence ID" value="GEL24129.1"/>
    <property type="molecule type" value="Genomic_DNA"/>
</dbReference>
<comment type="caution">
    <text evidence="3">The sequence shown here is derived from an EMBL/GenBank/DDBJ whole genome shotgun (WGS) entry which is preliminary data.</text>
</comment>
<dbReference type="RefSeq" id="WP_147108495.1">
    <property type="nucleotide sequence ID" value="NZ_BJVJ01000029.1"/>
</dbReference>
<feature type="transmembrane region" description="Helical" evidence="1">
    <location>
        <begin position="93"/>
        <end position="116"/>
    </location>
</feature>
<sequence length="392" mass="40126">MTAAVEIAIRVIAAAVWATFAIAALRGRVPGRILAATAALALALTVRTGVIAEAVDVVTGRVAVATLLSDLLLLAATALVVDARPRRRRPRRARAGSIVAAAAAVVMCGAWAVGAAPGPATVAPEGLSASLLARPGIAVAVLVFGLAVVVPAVAFLADGRAEVGDLAPGRRRRDLVVVLVLGGGVVGWAAGVAAVAGVALVAQPWPATRTVVDGVLAMLVAAGLAAAVRAVTRRDAETPEQLRDDVLDLHRWLLDRTRGTAPGDATDDLFVAVVEIRDRIWTLQRWVRPEEADAAVRLGRELGLGAAQARAFALAVCLEIAVAGVAADDEEEVDVADLSALGGAATEQAEVAWLAQVQRARVTHGTAAAARDLLTELSTGDASFGSAGRRHM</sequence>
<feature type="transmembrane region" description="Helical" evidence="1">
    <location>
        <begin position="176"/>
        <end position="202"/>
    </location>
</feature>
<reference evidence="3 4" key="1">
    <citation type="submission" date="2019-07" db="EMBL/GenBank/DDBJ databases">
        <title>Whole genome shotgun sequence of Pseudonocardia sulfidoxydans NBRC 16205.</title>
        <authorList>
            <person name="Hosoyama A."/>
            <person name="Uohara A."/>
            <person name="Ohji S."/>
            <person name="Ichikawa N."/>
        </authorList>
    </citation>
    <scope>NUCLEOTIDE SEQUENCE [LARGE SCALE GENOMIC DNA]</scope>
    <source>
        <strain evidence="3 4">NBRC 16205</strain>
    </source>
</reference>
<feature type="domain" description="DUF6545" evidence="2">
    <location>
        <begin position="266"/>
        <end position="360"/>
    </location>
</feature>
<evidence type="ECO:0000313" key="4">
    <source>
        <dbReference type="Proteomes" id="UP000321685"/>
    </source>
</evidence>
<feature type="transmembrane region" description="Helical" evidence="1">
    <location>
        <begin position="58"/>
        <end position="81"/>
    </location>
</feature>
<feature type="transmembrane region" description="Helical" evidence="1">
    <location>
        <begin position="33"/>
        <end position="52"/>
    </location>
</feature>
<dbReference type="OrthoDB" id="9854364at2"/>
<proteinExistence type="predicted"/>
<feature type="transmembrane region" description="Helical" evidence="1">
    <location>
        <begin position="214"/>
        <end position="232"/>
    </location>
</feature>
<feature type="transmembrane region" description="Helical" evidence="1">
    <location>
        <begin position="136"/>
        <end position="156"/>
    </location>
</feature>
<dbReference type="AlphaFoldDB" id="A0A511DH57"/>
<evidence type="ECO:0000256" key="1">
    <source>
        <dbReference type="SAM" id="Phobius"/>
    </source>
</evidence>
<keyword evidence="1" id="KW-1133">Transmembrane helix</keyword>
<name>A0A511DH57_9PSEU</name>
<accession>A0A511DH57</accession>
<dbReference type="InterPro" id="IPR046675">
    <property type="entry name" value="DUF6545"/>
</dbReference>
<evidence type="ECO:0000259" key="2">
    <source>
        <dbReference type="Pfam" id="PF20182"/>
    </source>
</evidence>
<dbReference type="Pfam" id="PF20182">
    <property type="entry name" value="DUF6545"/>
    <property type="match status" value="1"/>
</dbReference>
<gene>
    <name evidence="3" type="ORF">PSU4_30830</name>
</gene>
<organism evidence="3 4">
    <name type="scientific">Pseudonocardia sulfidoxydans NBRC 16205</name>
    <dbReference type="NCBI Taxonomy" id="1223511"/>
    <lineage>
        <taxon>Bacteria</taxon>
        <taxon>Bacillati</taxon>
        <taxon>Actinomycetota</taxon>
        <taxon>Actinomycetes</taxon>
        <taxon>Pseudonocardiales</taxon>
        <taxon>Pseudonocardiaceae</taxon>
        <taxon>Pseudonocardia</taxon>
    </lineage>
</organism>
<keyword evidence="1" id="KW-0812">Transmembrane</keyword>
<keyword evidence="4" id="KW-1185">Reference proteome</keyword>
<feature type="transmembrane region" description="Helical" evidence="1">
    <location>
        <begin position="7"/>
        <end position="26"/>
    </location>
</feature>